<protein>
    <submittedName>
        <fullName evidence="2">Uncharacterized protein</fullName>
    </submittedName>
</protein>
<dbReference type="OrthoDB" id="8163418at2"/>
<proteinExistence type="predicted"/>
<gene>
    <name evidence="2" type="ORF">CYD53_105172</name>
</gene>
<dbReference type="EMBL" id="PQFZ01000005">
    <property type="protein sequence ID" value="POR52507.1"/>
    <property type="molecule type" value="Genomic_DNA"/>
</dbReference>
<evidence type="ECO:0000313" key="2">
    <source>
        <dbReference type="EMBL" id="POR52507.1"/>
    </source>
</evidence>
<evidence type="ECO:0000256" key="1">
    <source>
        <dbReference type="SAM" id="MobiDB-lite"/>
    </source>
</evidence>
<dbReference type="AlphaFoldDB" id="A0A2S4MDI8"/>
<feature type="region of interest" description="Disordered" evidence="1">
    <location>
        <begin position="1"/>
        <end position="93"/>
    </location>
</feature>
<name>A0A2S4MDI8_9HYPH</name>
<feature type="compositionally biased region" description="Basic and acidic residues" evidence="1">
    <location>
        <begin position="57"/>
        <end position="71"/>
    </location>
</feature>
<accession>A0A2S4MDI8</accession>
<reference evidence="2 3" key="1">
    <citation type="submission" date="2018-01" db="EMBL/GenBank/DDBJ databases">
        <title>Genomic Encyclopedia of Type Strains, Phase III (KMG-III): the genomes of soil and plant-associated and newly described type strains.</title>
        <authorList>
            <person name="Whitman W."/>
        </authorList>
    </citation>
    <scope>NUCLEOTIDE SEQUENCE [LARGE SCALE GENOMIC DNA]</scope>
    <source>
        <strain evidence="2 3">1131</strain>
    </source>
</reference>
<sequence length="93" mass="9836">MTKTSHRATDAPVPYSTPQRPGQSGEDAERRAGPNPRSVNPTGPHAPYDPTDPEGTAAEKHRTEPGAEPVKKPPAKPALSENFAVVDSRGSKV</sequence>
<keyword evidence="3" id="KW-1185">Reference proteome</keyword>
<dbReference type="Proteomes" id="UP000236919">
    <property type="component" value="Unassembled WGS sequence"/>
</dbReference>
<comment type="caution">
    <text evidence="2">The sequence shown here is derived from an EMBL/GenBank/DDBJ whole genome shotgun (WGS) entry which is preliminary data.</text>
</comment>
<evidence type="ECO:0000313" key="3">
    <source>
        <dbReference type="Proteomes" id="UP000236919"/>
    </source>
</evidence>
<dbReference type="RefSeq" id="WP_103718128.1">
    <property type="nucleotide sequence ID" value="NZ_PQFZ01000005.1"/>
</dbReference>
<organism evidence="2 3">
    <name type="scientific">Bosea psychrotolerans</name>
    <dbReference type="NCBI Taxonomy" id="1871628"/>
    <lineage>
        <taxon>Bacteria</taxon>
        <taxon>Pseudomonadati</taxon>
        <taxon>Pseudomonadota</taxon>
        <taxon>Alphaproteobacteria</taxon>
        <taxon>Hyphomicrobiales</taxon>
        <taxon>Boseaceae</taxon>
        <taxon>Bosea</taxon>
    </lineage>
</organism>